<reference evidence="1" key="1">
    <citation type="submission" date="2021-01" db="EMBL/GenBank/DDBJ databases">
        <authorList>
            <consortium name="Genoscope - CEA"/>
            <person name="William W."/>
        </authorList>
    </citation>
    <scope>NUCLEOTIDE SEQUENCE</scope>
</reference>
<proteinExistence type="predicted"/>
<name>A0A8S1WUW5_9CILI</name>
<evidence type="ECO:0000313" key="1">
    <source>
        <dbReference type="EMBL" id="CAD8192531.1"/>
    </source>
</evidence>
<gene>
    <name evidence="1" type="ORF">PPENT_87.1.T1020022</name>
</gene>
<dbReference type="Proteomes" id="UP000689195">
    <property type="component" value="Unassembled WGS sequence"/>
</dbReference>
<accession>A0A8S1WUW5</accession>
<dbReference type="EMBL" id="CAJJDO010000102">
    <property type="protein sequence ID" value="CAD8192531.1"/>
    <property type="molecule type" value="Genomic_DNA"/>
</dbReference>
<keyword evidence="2" id="KW-1185">Reference proteome</keyword>
<evidence type="ECO:0000313" key="2">
    <source>
        <dbReference type="Proteomes" id="UP000689195"/>
    </source>
</evidence>
<dbReference type="AlphaFoldDB" id="A0A8S1WUW5"/>
<comment type="caution">
    <text evidence="1">The sequence shown here is derived from an EMBL/GenBank/DDBJ whole genome shotgun (WGS) entry which is preliminary data.</text>
</comment>
<organism evidence="1 2">
    <name type="scientific">Paramecium pentaurelia</name>
    <dbReference type="NCBI Taxonomy" id="43138"/>
    <lineage>
        <taxon>Eukaryota</taxon>
        <taxon>Sar</taxon>
        <taxon>Alveolata</taxon>
        <taxon>Ciliophora</taxon>
        <taxon>Intramacronucleata</taxon>
        <taxon>Oligohymenophorea</taxon>
        <taxon>Peniculida</taxon>
        <taxon>Parameciidae</taxon>
        <taxon>Paramecium</taxon>
    </lineage>
</organism>
<protein>
    <submittedName>
        <fullName evidence="1">Uncharacterized protein</fullName>
    </submittedName>
</protein>
<sequence length="121" mass="14142">MQQMHIQIGLNKLKTNLNDNQQEQADKIAFNKETVIGLFQALLMAQSDNQHHRFYAQIFSLSKNLQIAIEKGLIRNDWKFRLNIIGPNILYNQITPVQLMSQEINEACLIDLNLKFYIKKI</sequence>